<dbReference type="AlphaFoldDB" id="S7RXJ8"/>
<dbReference type="HOGENOM" id="CLU_2446805_0_0_1"/>
<protein>
    <recommendedName>
        <fullName evidence="3">AMP-activated protein kinase glycogen-binding domain-containing protein</fullName>
    </recommendedName>
</protein>
<dbReference type="InterPro" id="IPR050827">
    <property type="entry name" value="CRP1_MDG1_kinase"/>
</dbReference>
<evidence type="ECO:0000313" key="4">
    <source>
        <dbReference type="EMBL" id="EPQ59650.1"/>
    </source>
</evidence>
<proteinExistence type="inferred from homology"/>
<accession>S7RXJ8</accession>
<dbReference type="Pfam" id="PF16561">
    <property type="entry name" value="AMPK1_CBM"/>
    <property type="match status" value="1"/>
</dbReference>
<dbReference type="PANTHER" id="PTHR10343:SF81">
    <property type="entry name" value="CRUCIFORM DNA-RECOGNIZING PROTEIN 1-RELATED"/>
    <property type="match status" value="1"/>
</dbReference>
<dbReference type="STRING" id="670483.S7RXJ8"/>
<dbReference type="Proteomes" id="UP000030669">
    <property type="component" value="Unassembled WGS sequence"/>
</dbReference>
<dbReference type="SUPFAM" id="SSF81296">
    <property type="entry name" value="E set domains"/>
    <property type="match status" value="1"/>
</dbReference>
<sequence>NNMADFHEATFRWPHSDASDVICTGTFDQWSCSTHLNKTPSGFEAKVHVPWSQKIMYKFVVDGRWTTADGQPSEYDSAGNLNNVYQSPPKPEPPVMPSPGTVEPEL</sequence>
<feature type="non-terminal residue" evidence="4">
    <location>
        <position position="106"/>
    </location>
</feature>
<dbReference type="GO" id="GO:0005634">
    <property type="term" value="C:nucleus"/>
    <property type="evidence" value="ECO:0007669"/>
    <property type="project" value="TreeGrafter"/>
</dbReference>
<comment type="similarity">
    <text evidence="1">Belongs to the CRP1/MDG1 family.</text>
</comment>
<gene>
    <name evidence="4" type="ORF">GLOTRDRAFT_15331</name>
</gene>
<dbReference type="EMBL" id="KB469297">
    <property type="protein sequence ID" value="EPQ59650.1"/>
    <property type="molecule type" value="Genomic_DNA"/>
</dbReference>
<dbReference type="InterPro" id="IPR032640">
    <property type="entry name" value="AMPK1_CBM"/>
</dbReference>
<dbReference type="KEGG" id="gtr:GLOTRDRAFT_15331"/>
<evidence type="ECO:0000313" key="5">
    <source>
        <dbReference type="Proteomes" id="UP000030669"/>
    </source>
</evidence>
<dbReference type="CDD" id="cd02859">
    <property type="entry name" value="E_set_AMPKbeta_like_N"/>
    <property type="match status" value="1"/>
</dbReference>
<feature type="domain" description="AMP-activated protein kinase glycogen-binding" evidence="3">
    <location>
        <begin position="9"/>
        <end position="86"/>
    </location>
</feature>
<reference evidence="4 5" key="1">
    <citation type="journal article" date="2012" name="Science">
        <title>The Paleozoic origin of enzymatic lignin decomposition reconstructed from 31 fungal genomes.</title>
        <authorList>
            <person name="Floudas D."/>
            <person name="Binder M."/>
            <person name="Riley R."/>
            <person name="Barry K."/>
            <person name="Blanchette R.A."/>
            <person name="Henrissat B."/>
            <person name="Martinez A.T."/>
            <person name="Otillar R."/>
            <person name="Spatafora J.W."/>
            <person name="Yadav J.S."/>
            <person name="Aerts A."/>
            <person name="Benoit I."/>
            <person name="Boyd A."/>
            <person name="Carlson A."/>
            <person name="Copeland A."/>
            <person name="Coutinho P.M."/>
            <person name="de Vries R.P."/>
            <person name="Ferreira P."/>
            <person name="Findley K."/>
            <person name="Foster B."/>
            <person name="Gaskell J."/>
            <person name="Glotzer D."/>
            <person name="Gorecki P."/>
            <person name="Heitman J."/>
            <person name="Hesse C."/>
            <person name="Hori C."/>
            <person name="Igarashi K."/>
            <person name="Jurgens J.A."/>
            <person name="Kallen N."/>
            <person name="Kersten P."/>
            <person name="Kohler A."/>
            <person name="Kuees U."/>
            <person name="Kumar T.K.A."/>
            <person name="Kuo A."/>
            <person name="LaButti K."/>
            <person name="Larrondo L.F."/>
            <person name="Lindquist E."/>
            <person name="Ling A."/>
            <person name="Lombard V."/>
            <person name="Lucas S."/>
            <person name="Lundell T."/>
            <person name="Martin R."/>
            <person name="McLaughlin D.J."/>
            <person name="Morgenstern I."/>
            <person name="Morin E."/>
            <person name="Murat C."/>
            <person name="Nagy L.G."/>
            <person name="Nolan M."/>
            <person name="Ohm R.A."/>
            <person name="Patyshakuliyeva A."/>
            <person name="Rokas A."/>
            <person name="Ruiz-Duenas F.J."/>
            <person name="Sabat G."/>
            <person name="Salamov A."/>
            <person name="Samejima M."/>
            <person name="Schmutz J."/>
            <person name="Slot J.C."/>
            <person name="St John F."/>
            <person name="Stenlid J."/>
            <person name="Sun H."/>
            <person name="Sun S."/>
            <person name="Syed K."/>
            <person name="Tsang A."/>
            <person name="Wiebenga A."/>
            <person name="Young D."/>
            <person name="Pisabarro A."/>
            <person name="Eastwood D.C."/>
            <person name="Martin F."/>
            <person name="Cullen D."/>
            <person name="Grigoriev I.V."/>
            <person name="Hibbett D.S."/>
        </authorList>
    </citation>
    <scope>NUCLEOTIDE SEQUENCE [LARGE SCALE GENOMIC DNA]</scope>
    <source>
        <strain evidence="4 5">ATCC 11539</strain>
    </source>
</reference>
<dbReference type="GeneID" id="19304887"/>
<evidence type="ECO:0000256" key="1">
    <source>
        <dbReference type="ARBA" id="ARBA00038216"/>
    </source>
</evidence>
<name>S7RXJ8_GLOTA</name>
<dbReference type="RefSeq" id="XP_007861620.1">
    <property type="nucleotide sequence ID" value="XM_007863429.1"/>
</dbReference>
<dbReference type="InterPro" id="IPR013783">
    <property type="entry name" value="Ig-like_fold"/>
</dbReference>
<dbReference type="GO" id="GO:0019901">
    <property type="term" value="F:protein kinase binding"/>
    <property type="evidence" value="ECO:0007669"/>
    <property type="project" value="TreeGrafter"/>
</dbReference>
<evidence type="ECO:0000256" key="2">
    <source>
        <dbReference type="SAM" id="MobiDB-lite"/>
    </source>
</evidence>
<dbReference type="PANTHER" id="PTHR10343">
    <property type="entry name" value="5'-AMP-ACTIVATED PROTEIN KINASE , BETA SUBUNIT"/>
    <property type="match status" value="1"/>
</dbReference>
<dbReference type="OMA" id="HEVLFEW"/>
<dbReference type="GO" id="GO:0005737">
    <property type="term" value="C:cytoplasm"/>
    <property type="evidence" value="ECO:0007669"/>
    <property type="project" value="TreeGrafter"/>
</dbReference>
<dbReference type="GO" id="GO:0031588">
    <property type="term" value="C:nucleotide-activated protein kinase complex"/>
    <property type="evidence" value="ECO:0007669"/>
    <property type="project" value="TreeGrafter"/>
</dbReference>
<feature type="region of interest" description="Disordered" evidence="2">
    <location>
        <begin position="68"/>
        <end position="106"/>
    </location>
</feature>
<dbReference type="eggNOG" id="KOG1616">
    <property type="taxonomic scope" value="Eukaryota"/>
</dbReference>
<dbReference type="InterPro" id="IPR014756">
    <property type="entry name" value="Ig_E-set"/>
</dbReference>
<feature type="compositionally biased region" description="Pro residues" evidence="2">
    <location>
        <begin position="88"/>
        <end position="97"/>
    </location>
</feature>
<evidence type="ECO:0000259" key="3">
    <source>
        <dbReference type="Pfam" id="PF16561"/>
    </source>
</evidence>
<keyword evidence="5" id="KW-1185">Reference proteome</keyword>
<dbReference type="GO" id="GO:0007165">
    <property type="term" value="P:signal transduction"/>
    <property type="evidence" value="ECO:0007669"/>
    <property type="project" value="TreeGrafter"/>
</dbReference>
<dbReference type="OrthoDB" id="5873279at2759"/>
<dbReference type="Gene3D" id="2.60.40.10">
    <property type="entry name" value="Immunoglobulins"/>
    <property type="match status" value="1"/>
</dbReference>
<organism evidence="4 5">
    <name type="scientific">Gloeophyllum trabeum (strain ATCC 11539 / FP-39264 / Madison 617)</name>
    <name type="common">Brown rot fungus</name>
    <dbReference type="NCBI Taxonomy" id="670483"/>
    <lineage>
        <taxon>Eukaryota</taxon>
        <taxon>Fungi</taxon>
        <taxon>Dikarya</taxon>
        <taxon>Basidiomycota</taxon>
        <taxon>Agaricomycotina</taxon>
        <taxon>Agaricomycetes</taxon>
        <taxon>Gloeophyllales</taxon>
        <taxon>Gloeophyllaceae</taxon>
        <taxon>Gloeophyllum</taxon>
    </lineage>
</organism>
<feature type="non-terminal residue" evidence="4">
    <location>
        <position position="1"/>
    </location>
</feature>